<dbReference type="KEGG" id="psty:BFS30_20175"/>
<sequence>MLRLRCALLMILCFPFFSMAQQADSLAKKNTFRIAPFIIPTVFISYGLMAKGDNFIRDLDRTTQSELQEDHPKFSKSADDFMRYVPALAVYGLNLAGVKGRNNLLDATGNYAVSMGIMTAVVAIAKKQSHRLRPDGSSYDSFPSGHAAASFASAEFLKQEYKDVSPWLGYAGYVVATTTGVFRLYNNKHWVSDVVAGAGVGILSAKLGYLVYPPLKRLIMGRKQTNFNLMPAYQEKALGFSFSGRF</sequence>
<dbReference type="EMBL" id="CP017141">
    <property type="protein sequence ID" value="AOM79278.1"/>
    <property type="molecule type" value="Genomic_DNA"/>
</dbReference>
<reference evidence="3 4" key="1">
    <citation type="submission" date="2016-08" db="EMBL/GenBank/DDBJ databases">
        <authorList>
            <person name="Seilhamer J.J."/>
        </authorList>
    </citation>
    <scope>NUCLEOTIDE SEQUENCE [LARGE SCALE GENOMIC DNA]</scope>
    <source>
        <strain evidence="3 4">DX4</strain>
    </source>
</reference>
<feature type="chain" id="PRO_5009098798" evidence="1">
    <location>
        <begin position="21"/>
        <end position="246"/>
    </location>
</feature>
<evidence type="ECO:0000256" key="1">
    <source>
        <dbReference type="SAM" id="SignalP"/>
    </source>
</evidence>
<gene>
    <name evidence="3" type="ORF">BFS30_20175</name>
</gene>
<name>A0A1D7QKT6_9SPHI</name>
<evidence type="ECO:0000259" key="2">
    <source>
        <dbReference type="SMART" id="SM00014"/>
    </source>
</evidence>
<protein>
    <submittedName>
        <fullName evidence="3">Phosphoesterase</fullName>
    </submittedName>
</protein>
<evidence type="ECO:0000313" key="4">
    <source>
        <dbReference type="Proteomes" id="UP000094313"/>
    </source>
</evidence>
<organism evidence="3 4">
    <name type="scientific">Pedobacter steynii</name>
    <dbReference type="NCBI Taxonomy" id="430522"/>
    <lineage>
        <taxon>Bacteria</taxon>
        <taxon>Pseudomonadati</taxon>
        <taxon>Bacteroidota</taxon>
        <taxon>Sphingobacteriia</taxon>
        <taxon>Sphingobacteriales</taxon>
        <taxon>Sphingobacteriaceae</taxon>
        <taxon>Pedobacter</taxon>
    </lineage>
</organism>
<keyword evidence="4" id="KW-1185">Reference proteome</keyword>
<dbReference type="Pfam" id="PF01569">
    <property type="entry name" value="PAP2"/>
    <property type="match status" value="1"/>
</dbReference>
<dbReference type="Gene3D" id="1.20.144.10">
    <property type="entry name" value="Phosphatidic acid phosphatase type 2/haloperoxidase"/>
    <property type="match status" value="1"/>
</dbReference>
<dbReference type="AlphaFoldDB" id="A0A1D7QKT6"/>
<dbReference type="InterPro" id="IPR036938">
    <property type="entry name" value="PAP2/HPO_sf"/>
</dbReference>
<dbReference type="PANTHER" id="PTHR14969">
    <property type="entry name" value="SPHINGOSINE-1-PHOSPHATE PHOSPHOHYDROLASE"/>
    <property type="match status" value="1"/>
</dbReference>
<dbReference type="OrthoDB" id="9773582at2"/>
<feature type="signal peptide" evidence="1">
    <location>
        <begin position="1"/>
        <end position="20"/>
    </location>
</feature>
<dbReference type="CDD" id="cd03394">
    <property type="entry name" value="PAP2_like_5"/>
    <property type="match status" value="1"/>
</dbReference>
<dbReference type="SMART" id="SM00014">
    <property type="entry name" value="acidPPc"/>
    <property type="match status" value="1"/>
</dbReference>
<dbReference type="PANTHER" id="PTHR14969:SF13">
    <property type="entry name" value="AT30094P"/>
    <property type="match status" value="1"/>
</dbReference>
<feature type="domain" description="Phosphatidic acid phosphatase type 2/haloperoxidase" evidence="2">
    <location>
        <begin position="108"/>
        <end position="209"/>
    </location>
</feature>
<dbReference type="Proteomes" id="UP000094313">
    <property type="component" value="Chromosome"/>
</dbReference>
<proteinExistence type="predicted"/>
<dbReference type="InterPro" id="IPR000326">
    <property type="entry name" value="PAP2/HPO"/>
</dbReference>
<dbReference type="SUPFAM" id="SSF48317">
    <property type="entry name" value="Acid phosphatase/Vanadium-dependent haloperoxidase"/>
    <property type="match status" value="1"/>
</dbReference>
<accession>A0A1D7QKT6</accession>
<evidence type="ECO:0000313" key="3">
    <source>
        <dbReference type="EMBL" id="AOM79278.1"/>
    </source>
</evidence>
<keyword evidence="1" id="KW-0732">Signal</keyword>